<keyword evidence="3" id="KW-0436">Ligase</keyword>
<reference evidence="11" key="1">
    <citation type="submission" date="2018-05" db="EMBL/GenBank/DDBJ databases">
        <authorList>
            <person name="Lanie J.A."/>
            <person name="Ng W.-L."/>
            <person name="Kazmierczak K.M."/>
            <person name="Andrzejewski T.M."/>
            <person name="Davidsen T.M."/>
            <person name="Wayne K.J."/>
            <person name="Tettelin H."/>
            <person name="Glass J.I."/>
            <person name="Rusch D."/>
            <person name="Podicherti R."/>
            <person name="Tsui H.-C.T."/>
            <person name="Winkler M.E."/>
        </authorList>
    </citation>
    <scope>NUCLEOTIDE SEQUENCE</scope>
</reference>
<gene>
    <name evidence="11" type="ORF">METZ01_LOCUS7517</name>
</gene>
<dbReference type="GO" id="GO:0008795">
    <property type="term" value="F:NAD+ synthase activity"/>
    <property type="evidence" value="ECO:0007669"/>
    <property type="project" value="InterPro"/>
</dbReference>
<dbReference type="GO" id="GO:0004359">
    <property type="term" value="F:glutaminase activity"/>
    <property type="evidence" value="ECO:0007669"/>
    <property type="project" value="InterPro"/>
</dbReference>
<keyword evidence="6" id="KW-0067">ATP-binding</keyword>
<evidence type="ECO:0000313" key="11">
    <source>
        <dbReference type="EMBL" id="SUZ54663.1"/>
    </source>
</evidence>
<dbReference type="InterPro" id="IPR022926">
    <property type="entry name" value="NH(3)-dep_NAD(+)_synth"/>
</dbReference>
<sequence length="251" mass="26952">MTSLSEPLTNWIRRHVDGTSADGLVVGLSGGIDSATVARLCQLALPDAVVGVVLPCHSDSQDATDARLVADHFDLSTITINLDAVYDTLTSELRASLGKLPQAPDDLESRLPLANVKPRLRMTSLYFVANAMNYLVAGTGNRSELAIGYYTKYGDGGVDLLPIGNLLKDEVRDLARELGVPTPIIEKPPSAGLWVGQKDETEMGFTYIELATYLQDGPKAVSPESAKRIGQLTDASAHKRTLPPRPPLTTD</sequence>
<dbReference type="PANTHER" id="PTHR23090">
    <property type="entry name" value="NH 3 /GLUTAMINE-DEPENDENT NAD + SYNTHETASE"/>
    <property type="match status" value="1"/>
</dbReference>
<feature type="domain" description="NAD/GMP synthase" evidence="10">
    <location>
        <begin position="7"/>
        <end position="243"/>
    </location>
</feature>
<evidence type="ECO:0000256" key="8">
    <source>
        <dbReference type="ARBA" id="ARBA00023027"/>
    </source>
</evidence>
<dbReference type="Pfam" id="PF02540">
    <property type="entry name" value="NAD_synthase"/>
    <property type="match status" value="1"/>
</dbReference>
<evidence type="ECO:0000259" key="10">
    <source>
        <dbReference type="Pfam" id="PF02540"/>
    </source>
</evidence>
<dbReference type="PANTHER" id="PTHR23090:SF9">
    <property type="entry name" value="GLUTAMINE-DEPENDENT NAD(+) SYNTHETASE"/>
    <property type="match status" value="1"/>
</dbReference>
<evidence type="ECO:0000256" key="3">
    <source>
        <dbReference type="ARBA" id="ARBA00022598"/>
    </source>
</evidence>
<dbReference type="InterPro" id="IPR014729">
    <property type="entry name" value="Rossmann-like_a/b/a_fold"/>
</dbReference>
<protein>
    <recommendedName>
        <fullName evidence="10">NAD/GMP synthase domain-containing protein</fullName>
    </recommendedName>
</protein>
<dbReference type="AlphaFoldDB" id="A0A381NMA6"/>
<name>A0A381NMA6_9ZZZZ</name>
<dbReference type="CDD" id="cd00553">
    <property type="entry name" value="NAD_synthase"/>
    <property type="match status" value="1"/>
</dbReference>
<dbReference type="HAMAP" id="MF_00193">
    <property type="entry name" value="NadE_ammonia_dep"/>
    <property type="match status" value="1"/>
</dbReference>
<accession>A0A381NMA6</accession>
<comment type="pathway">
    <text evidence="1">Cofactor biosynthesis; NAD(+) biosynthesis.</text>
</comment>
<dbReference type="EMBL" id="UINC01000400">
    <property type="protein sequence ID" value="SUZ54663.1"/>
    <property type="molecule type" value="Genomic_DNA"/>
</dbReference>
<keyword evidence="4" id="KW-0479">Metal-binding</keyword>
<dbReference type="GO" id="GO:0005737">
    <property type="term" value="C:cytoplasm"/>
    <property type="evidence" value="ECO:0007669"/>
    <property type="project" value="InterPro"/>
</dbReference>
<evidence type="ECO:0000256" key="4">
    <source>
        <dbReference type="ARBA" id="ARBA00022723"/>
    </source>
</evidence>
<keyword evidence="5" id="KW-0547">Nucleotide-binding</keyword>
<dbReference type="Gene3D" id="3.40.50.620">
    <property type="entry name" value="HUPs"/>
    <property type="match status" value="1"/>
</dbReference>
<dbReference type="SUPFAM" id="SSF52402">
    <property type="entry name" value="Adenine nucleotide alpha hydrolases-like"/>
    <property type="match status" value="1"/>
</dbReference>
<feature type="region of interest" description="Disordered" evidence="9">
    <location>
        <begin position="223"/>
        <end position="251"/>
    </location>
</feature>
<keyword evidence="7" id="KW-0460">Magnesium</keyword>
<proteinExistence type="inferred from homology"/>
<evidence type="ECO:0000256" key="2">
    <source>
        <dbReference type="ARBA" id="ARBA00005859"/>
    </source>
</evidence>
<evidence type="ECO:0000256" key="7">
    <source>
        <dbReference type="ARBA" id="ARBA00022842"/>
    </source>
</evidence>
<evidence type="ECO:0000256" key="9">
    <source>
        <dbReference type="SAM" id="MobiDB-lite"/>
    </source>
</evidence>
<dbReference type="InterPro" id="IPR003694">
    <property type="entry name" value="NAD_synthase"/>
</dbReference>
<dbReference type="GO" id="GO:0009435">
    <property type="term" value="P:NAD+ biosynthetic process"/>
    <property type="evidence" value="ECO:0007669"/>
    <property type="project" value="UniProtKB-UniPathway"/>
</dbReference>
<evidence type="ECO:0000256" key="6">
    <source>
        <dbReference type="ARBA" id="ARBA00022840"/>
    </source>
</evidence>
<organism evidence="11">
    <name type="scientific">marine metagenome</name>
    <dbReference type="NCBI Taxonomy" id="408172"/>
    <lineage>
        <taxon>unclassified sequences</taxon>
        <taxon>metagenomes</taxon>
        <taxon>ecological metagenomes</taxon>
    </lineage>
</organism>
<comment type="similarity">
    <text evidence="2">Belongs to the NAD synthetase family.</text>
</comment>
<evidence type="ECO:0000256" key="1">
    <source>
        <dbReference type="ARBA" id="ARBA00004790"/>
    </source>
</evidence>
<keyword evidence="8" id="KW-0520">NAD</keyword>
<dbReference type="UniPathway" id="UPA00253"/>
<dbReference type="NCBIfam" id="TIGR00552">
    <property type="entry name" value="nadE"/>
    <property type="match status" value="1"/>
</dbReference>
<dbReference type="InterPro" id="IPR022310">
    <property type="entry name" value="NAD/GMP_synthase"/>
</dbReference>
<dbReference type="GO" id="GO:0003952">
    <property type="term" value="F:NAD+ synthase (glutamine-hydrolyzing) activity"/>
    <property type="evidence" value="ECO:0007669"/>
    <property type="project" value="InterPro"/>
</dbReference>
<evidence type="ECO:0000256" key="5">
    <source>
        <dbReference type="ARBA" id="ARBA00022741"/>
    </source>
</evidence>
<dbReference type="GO" id="GO:0046872">
    <property type="term" value="F:metal ion binding"/>
    <property type="evidence" value="ECO:0007669"/>
    <property type="project" value="UniProtKB-KW"/>
</dbReference>
<dbReference type="GO" id="GO:0005524">
    <property type="term" value="F:ATP binding"/>
    <property type="evidence" value="ECO:0007669"/>
    <property type="project" value="UniProtKB-KW"/>
</dbReference>